<dbReference type="InterPro" id="IPR011761">
    <property type="entry name" value="ATP-grasp"/>
</dbReference>
<dbReference type="Gene3D" id="3.30.470.20">
    <property type="entry name" value="ATP-grasp fold, B domain"/>
    <property type="match status" value="1"/>
</dbReference>
<reference evidence="8 9" key="1">
    <citation type="submission" date="2016-11" db="EMBL/GenBank/DDBJ databases">
        <title>The macronuclear genome of Stentor coeruleus: a giant cell with tiny introns.</title>
        <authorList>
            <person name="Slabodnick M."/>
            <person name="Ruby J.G."/>
            <person name="Reiff S.B."/>
            <person name="Swart E.C."/>
            <person name="Gosai S."/>
            <person name="Prabakaran S."/>
            <person name="Witkowska E."/>
            <person name="Larue G.E."/>
            <person name="Fisher S."/>
            <person name="Freeman R.M."/>
            <person name="Gunawardena J."/>
            <person name="Chu W."/>
            <person name="Stover N.A."/>
            <person name="Gregory B.D."/>
            <person name="Nowacki M."/>
            <person name="Derisi J."/>
            <person name="Roy S.W."/>
            <person name="Marshall W.F."/>
            <person name="Sood P."/>
        </authorList>
    </citation>
    <scope>NUCLEOTIDE SEQUENCE [LARGE SCALE GENOMIC DNA]</scope>
    <source>
        <strain evidence="8">WM001</strain>
    </source>
</reference>
<evidence type="ECO:0000259" key="7">
    <source>
        <dbReference type="PROSITE" id="PS50975"/>
    </source>
</evidence>
<dbReference type="GO" id="GO:0070736">
    <property type="term" value="F:protein-glycine ligase activity, initiating"/>
    <property type="evidence" value="ECO:0007669"/>
    <property type="project" value="TreeGrafter"/>
</dbReference>
<protein>
    <recommendedName>
        <fullName evidence="7">ATP-grasp domain-containing protein</fullName>
    </recommendedName>
</protein>
<dbReference type="GO" id="GO:0005737">
    <property type="term" value="C:cytoplasm"/>
    <property type="evidence" value="ECO:0007669"/>
    <property type="project" value="UniProtKB-SubCell"/>
</dbReference>
<dbReference type="EMBL" id="MPUH01000093">
    <property type="protein sequence ID" value="OMJ90874.1"/>
    <property type="molecule type" value="Genomic_DNA"/>
</dbReference>
<dbReference type="OrthoDB" id="10255472at2759"/>
<keyword evidence="3" id="KW-0436">Ligase</keyword>
<gene>
    <name evidence="8" type="ORF">SteCoe_6633</name>
</gene>
<name>A0A1R2CPF1_9CILI</name>
<keyword evidence="4 6" id="KW-0547">Nucleotide-binding</keyword>
<evidence type="ECO:0000313" key="8">
    <source>
        <dbReference type="EMBL" id="OMJ90874.1"/>
    </source>
</evidence>
<evidence type="ECO:0000256" key="5">
    <source>
        <dbReference type="ARBA" id="ARBA00022840"/>
    </source>
</evidence>
<dbReference type="Proteomes" id="UP000187209">
    <property type="component" value="Unassembled WGS sequence"/>
</dbReference>
<dbReference type="PANTHER" id="PTHR45870">
    <property type="entry name" value="TUBULIN MONOGLYCYLASE TTLL3"/>
    <property type="match status" value="1"/>
</dbReference>
<evidence type="ECO:0000256" key="6">
    <source>
        <dbReference type="PROSITE-ProRule" id="PRU00409"/>
    </source>
</evidence>
<dbReference type="InterPro" id="IPR004344">
    <property type="entry name" value="TTL/TTLL_fam"/>
</dbReference>
<proteinExistence type="predicted"/>
<organism evidence="8 9">
    <name type="scientific">Stentor coeruleus</name>
    <dbReference type="NCBI Taxonomy" id="5963"/>
    <lineage>
        <taxon>Eukaryota</taxon>
        <taxon>Sar</taxon>
        <taxon>Alveolata</taxon>
        <taxon>Ciliophora</taxon>
        <taxon>Postciliodesmatophora</taxon>
        <taxon>Heterotrichea</taxon>
        <taxon>Heterotrichida</taxon>
        <taxon>Stentoridae</taxon>
        <taxon>Stentor</taxon>
    </lineage>
</organism>
<keyword evidence="2" id="KW-0963">Cytoplasm</keyword>
<evidence type="ECO:0000256" key="3">
    <source>
        <dbReference type="ARBA" id="ARBA00022598"/>
    </source>
</evidence>
<dbReference type="PROSITE" id="PS50975">
    <property type="entry name" value="ATP_GRASP"/>
    <property type="match status" value="1"/>
</dbReference>
<evidence type="ECO:0000256" key="2">
    <source>
        <dbReference type="ARBA" id="ARBA00022490"/>
    </source>
</evidence>
<evidence type="ECO:0000256" key="4">
    <source>
        <dbReference type="ARBA" id="ARBA00022741"/>
    </source>
</evidence>
<dbReference type="GO" id="GO:0015630">
    <property type="term" value="C:microtubule cytoskeleton"/>
    <property type="evidence" value="ECO:0007669"/>
    <property type="project" value="TreeGrafter"/>
</dbReference>
<dbReference type="GO" id="GO:0046872">
    <property type="term" value="F:metal ion binding"/>
    <property type="evidence" value="ECO:0007669"/>
    <property type="project" value="InterPro"/>
</dbReference>
<dbReference type="AlphaFoldDB" id="A0A1R2CPF1"/>
<evidence type="ECO:0000256" key="1">
    <source>
        <dbReference type="ARBA" id="ARBA00004496"/>
    </source>
</evidence>
<dbReference type="SUPFAM" id="SSF56059">
    <property type="entry name" value="Glutathione synthetase ATP-binding domain-like"/>
    <property type="match status" value="1"/>
</dbReference>
<dbReference type="PANTHER" id="PTHR45870:SF2">
    <property type="entry name" value="TUBULIN MONOGLYCYLASE TTLL3"/>
    <property type="match status" value="1"/>
</dbReference>
<keyword evidence="5 6" id="KW-0067">ATP-binding</keyword>
<comment type="caution">
    <text evidence="8">The sequence shown here is derived from an EMBL/GenBank/DDBJ whole genome shotgun (WGS) entry which is preliminary data.</text>
</comment>
<evidence type="ECO:0000313" key="9">
    <source>
        <dbReference type="Proteomes" id="UP000187209"/>
    </source>
</evidence>
<keyword evidence="9" id="KW-1185">Reference proteome</keyword>
<dbReference type="InterPro" id="IPR051437">
    <property type="entry name" value="TTLL_monoglycylase"/>
</dbReference>
<feature type="domain" description="ATP-grasp" evidence="7">
    <location>
        <begin position="269"/>
        <end position="513"/>
    </location>
</feature>
<comment type="subcellular location">
    <subcellularLocation>
        <location evidence="1">Cytoplasm</location>
    </subcellularLocation>
</comment>
<dbReference type="GO" id="GO:0005524">
    <property type="term" value="F:ATP binding"/>
    <property type="evidence" value="ECO:0007669"/>
    <property type="project" value="UniProtKB-UniRule"/>
</dbReference>
<accession>A0A1R2CPF1</accession>
<sequence length="535" mass="61717">MKSYTQSHKTLKAQLFSPILKNRQQSKNSLSPVPLKSLKSVKRSQSIPRNSLGTLSMKEKNLSQILPQPKKLNSLDTWKLANGINLRTKVFIVQGSYPELKKSLLDKGWIENKDPTSSNFDLLWVRTGKFPNNLMDSQVINHFPNNVEISAKWNLCENLRKLKPLFGIDPNTFFPRCFRIFGKEVNDLEDHFKVIKAASVLKQFISNNTGCYEKVATAIVVCRRWLNCSNSVSLRAGSVPFITGSEWKIISSTSLLDIQVEFKKHFAGRSVALPNEIKSKSIQVLEDIEKHDPQFHMNGMKDIWIVKPGRKSRGRDIALFDNLEAIKKYTQNPQKWIVQKYIENPMLIDRKKFDIRQWVLVTNTDPLVVWIYNSCYLRFTVENYDISNIDNLFMHLTNNSISKNSKKFKVSNIEGCMWHVREFKDYLISNFSEDIWSTKLFPQIKNIVHWSLRSVGSLGRKNSFEVLGYDFMIDTNFNVWLIEVNSSPAMDYSTPVTTELVKEVLHDIVKVILGPEPETGGFQRLETSLQKISKK</sequence>
<dbReference type="Pfam" id="PF03133">
    <property type="entry name" value="TTL"/>
    <property type="match status" value="1"/>
</dbReference>
<dbReference type="PROSITE" id="PS51221">
    <property type="entry name" value="TTL"/>
    <property type="match status" value="1"/>
</dbReference>